<evidence type="ECO:0000256" key="2">
    <source>
        <dbReference type="ARBA" id="ARBA00023002"/>
    </source>
</evidence>
<keyword evidence="5" id="KW-1185">Reference proteome</keyword>
<dbReference type="Gene3D" id="3.40.50.720">
    <property type="entry name" value="NAD(P)-binding Rossmann-like Domain"/>
    <property type="match status" value="1"/>
</dbReference>
<dbReference type="PANTHER" id="PTHR48106">
    <property type="entry name" value="QUINONE OXIDOREDUCTASE PIG3-RELATED"/>
    <property type="match status" value="1"/>
</dbReference>
<name>A0A345ZSW2_9HYPH</name>
<dbReference type="KEGG" id="ptaw:DW352_05425"/>
<dbReference type="EMBL" id="CP031417">
    <property type="protein sequence ID" value="AXK80009.1"/>
    <property type="molecule type" value="Genomic_DNA"/>
</dbReference>
<dbReference type="RefSeq" id="WP_115689246.1">
    <property type="nucleotide sequence ID" value="NZ_CP031417.1"/>
</dbReference>
<dbReference type="InterPro" id="IPR047618">
    <property type="entry name" value="QOR-like"/>
</dbReference>
<evidence type="ECO:0000259" key="3">
    <source>
        <dbReference type="SMART" id="SM00829"/>
    </source>
</evidence>
<accession>A0A345ZSW2</accession>
<dbReference type="GO" id="GO:0003960">
    <property type="term" value="F:quinone reductase (NADPH) activity"/>
    <property type="evidence" value="ECO:0007669"/>
    <property type="project" value="InterPro"/>
</dbReference>
<evidence type="ECO:0000256" key="1">
    <source>
        <dbReference type="ARBA" id="ARBA00022857"/>
    </source>
</evidence>
<feature type="domain" description="Enoyl reductase (ER)" evidence="3">
    <location>
        <begin position="11"/>
        <end position="323"/>
    </location>
</feature>
<gene>
    <name evidence="4" type="ORF">DW352_05425</name>
</gene>
<dbReference type="GO" id="GO:0005829">
    <property type="term" value="C:cytosol"/>
    <property type="evidence" value="ECO:0007669"/>
    <property type="project" value="TreeGrafter"/>
</dbReference>
<proteinExistence type="predicted"/>
<dbReference type="SUPFAM" id="SSF50129">
    <property type="entry name" value="GroES-like"/>
    <property type="match status" value="1"/>
</dbReference>
<dbReference type="InterPro" id="IPR011032">
    <property type="entry name" value="GroES-like_sf"/>
</dbReference>
<dbReference type="AlphaFoldDB" id="A0A345ZSW2"/>
<dbReference type="SMART" id="SM00829">
    <property type="entry name" value="PKS_ER"/>
    <property type="match status" value="1"/>
</dbReference>
<dbReference type="PANTHER" id="PTHR48106:SF13">
    <property type="entry name" value="QUINONE OXIDOREDUCTASE-RELATED"/>
    <property type="match status" value="1"/>
</dbReference>
<dbReference type="GO" id="GO:0070402">
    <property type="term" value="F:NADPH binding"/>
    <property type="evidence" value="ECO:0007669"/>
    <property type="project" value="TreeGrafter"/>
</dbReference>
<dbReference type="InterPro" id="IPR036291">
    <property type="entry name" value="NAD(P)-bd_dom_sf"/>
</dbReference>
<evidence type="ECO:0000313" key="5">
    <source>
        <dbReference type="Proteomes" id="UP000254889"/>
    </source>
</evidence>
<dbReference type="InterPro" id="IPR013154">
    <property type="entry name" value="ADH-like_N"/>
</dbReference>
<dbReference type="GO" id="GO:0035925">
    <property type="term" value="F:mRNA 3'-UTR AU-rich region binding"/>
    <property type="evidence" value="ECO:0007669"/>
    <property type="project" value="TreeGrafter"/>
</dbReference>
<dbReference type="Proteomes" id="UP000254889">
    <property type="component" value="Chromosome"/>
</dbReference>
<dbReference type="CDD" id="cd05286">
    <property type="entry name" value="QOR2"/>
    <property type="match status" value="1"/>
</dbReference>
<dbReference type="Pfam" id="PF00107">
    <property type="entry name" value="ADH_zinc_N"/>
    <property type="match status" value="1"/>
</dbReference>
<dbReference type="Gene3D" id="3.90.180.10">
    <property type="entry name" value="Medium-chain alcohol dehydrogenases, catalytic domain"/>
    <property type="match status" value="1"/>
</dbReference>
<dbReference type="FunFam" id="3.40.50.720:FF:000053">
    <property type="entry name" value="Quinone oxidoreductase 1"/>
    <property type="match status" value="1"/>
</dbReference>
<protein>
    <submittedName>
        <fullName evidence="4">Quinone oxidoreductase</fullName>
    </submittedName>
</protein>
<dbReference type="InterPro" id="IPR020843">
    <property type="entry name" value="ER"/>
</dbReference>
<dbReference type="OrthoDB" id="9805883at2"/>
<keyword evidence="1" id="KW-0521">NADP</keyword>
<dbReference type="SUPFAM" id="SSF51735">
    <property type="entry name" value="NAD(P)-binding Rossmann-fold domains"/>
    <property type="match status" value="1"/>
</dbReference>
<reference evidence="4 5" key="1">
    <citation type="submission" date="2018-07" db="EMBL/GenBank/DDBJ databases">
        <authorList>
            <person name="Quirk P.G."/>
            <person name="Krulwich T.A."/>
        </authorList>
    </citation>
    <scope>NUCLEOTIDE SEQUENCE [LARGE SCALE GENOMIC DNA]</scope>
    <source>
        <strain evidence="4 5">CC-BB4</strain>
    </source>
</reference>
<dbReference type="Pfam" id="PF08240">
    <property type="entry name" value="ADH_N"/>
    <property type="match status" value="1"/>
</dbReference>
<dbReference type="NCBIfam" id="NF008024">
    <property type="entry name" value="PRK10754.1"/>
    <property type="match status" value="1"/>
</dbReference>
<evidence type="ECO:0000313" key="4">
    <source>
        <dbReference type="EMBL" id="AXK80009.1"/>
    </source>
</evidence>
<organism evidence="4 5">
    <name type="scientific">Pseudolabrys taiwanensis</name>
    <dbReference type="NCBI Taxonomy" id="331696"/>
    <lineage>
        <taxon>Bacteria</taxon>
        <taxon>Pseudomonadati</taxon>
        <taxon>Pseudomonadota</taxon>
        <taxon>Alphaproteobacteria</taxon>
        <taxon>Hyphomicrobiales</taxon>
        <taxon>Xanthobacteraceae</taxon>
        <taxon>Pseudolabrys</taxon>
    </lineage>
</organism>
<keyword evidence="2" id="KW-0560">Oxidoreductase</keyword>
<sequence length="325" mass="34684">MVAAVRVHKHGGPEVLTFEDVEVPAPGQGQIKIKQYASGVNFIDTYFRSGLYQSPVGMPFVAGNEGAGEVIAVGPGVTDLKVGDRVAYVVALGGYSAERLLPAERAVKLPDNIGYEQAAGMMLKGMTAQYLLNRTFKVGKGTTVLMHAADGGVGLILCQWANHLGATVIGTVGSKEKAELAKKNGCHHTILYRDENFVDRVKEITGGKLCDVVYDGIGASTFPASLDCIRPLGYFVSFGSASGPIKAFDINMLQFKGSLFATRPTLNHYAAKREDLVSIASDLFDKVGSGAVKIPVNQKFALKDARQAHEHLEGRETTGSTILIP</sequence>
<dbReference type="InterPro" id="IPR013149">
    <property type="entry name" value="ADH-like_C"/>
</dbReference>